<dbReference type="RefSeq" id="WP_255389642.1">
    <property type="nucleotide sequence ID" value="NZ_CP101508.1"/>
</dbReference>
<evidence type="ECO:0000256" key="4">
    <source>
        <dbReference type="HAMAP-Rule" id="MF_00924"/>
    </source>
</evidence>
<dbReference type="InterPro" id="IPR042268">
    <property type="entry name" value="BamC_C"/>
</dbReference>
<dbReference type="Gene3D" id="3.30.530.50">
    <property type="match status" value="1"/>
</dbReference>
<keyword evidence="4" id="KW-0449">Lipoprotein</keyword>
<keyword evidence="1 4" id="KW-0732">Signal</keyword>
<dbReference type="HAMAP" id="MF_00924">
    <property type="entry name" value="OM_assembly_BamC"/>
    <property type="match status" value="1"/>
</dbReference>
<protein>
    <recommendedName>
        <fullName evidence="4">Outer membrane protein assembly factor BamC</fullName>
    </recommendedName>
</protein>
<keyword evidence="4" id="KW-0564">Palmitate</keyword>
<dbReference type="InterPro" id="IPR010653">
    <property type="entry name" value="NlpB/DapX"/>
</dbReference>
<comment type="function">
    <text evidence="4">Part of the outer membrane protein assembly complex, which is involved in assembly and insertion of beta-barrel proteins into the outer membrane.</text>
</comment>
<dbReference type="NCBIfam" id="NF008674">
    <property type="entry name" value="PRK11679.1"/>
    <property type="match status" value="1"/>
</dbReference>
<keyword evidence="3 4" id="KW-0998">Cell outer membrane</keyword>
<keyword evidence="2 4" id="KW-0472">Membrane</keyword>
<gene>
    <name evidence="4 5" type="primary">bamC</name>
    <name evidence="5" type="ORF">NNL38_03355</name>
</gene>
<dbReference type="InterPro" id="IPR014524">
    <property type="entry name" value="BamC"/>
</dbReference>
<name>A0ABY5GHZ4_9GAMM</name>
<keyword evidence="6" id="KW-1185">Reference proteome</keyword>
<evidence type="ECO:0000256" key="2">
    <source>
        <dbReference type="ARBA" id="ARBA00023136"/>
    </source>
</evidence>
<dbReference type="EMBL" id="CP101508">
    <property type="protein sequence ID" value="UTV28329.1"/>
    <property type="molecule type" value="Genomic_DNA"/>
</dbReference>
<dbReference type="Gene3D" id="3.30.310.170">
    <property type="entry name" value="Outer membrane protein assembly factor BamC"/>
    <property type="match status" value="1"/>
</dbReference>
<evidence type="ECO:0000256" key="1">
    <source>
        <dbReference type="ARBA" id="ARBA00022729"/>
    </source>
</evidence>
<accession>A0ABY5GHZ4</accession>
<evidence type="ECO:0000256" key="3">
    <source>
        <dbReference type="ARBA" id="ARBA00023237"/>
    </source>
</evidence>
<dbReference type="Proteomes" id="UP001057998">
    <property type="component" value="Chromosome 1"/>
</dbReference>
<organism evidence="5 6">
    <name type="scientific">Photobacterium atrarenae</name>
    <dbReference type="NCBI Taxonomy" id="865757"/>
    <lineage>
        <taxon>Bacteria</taxon>
        <taxon>Pseudomonadati</taxon>
        <taxon>Pseudomonadota</taxon>
        <taxon>Gammaproteobacteria</taxon>
        <taxon>Vibrionales</taxon>
        <taxon>Vibrionaceae</taxon>
        <taxon>Photobacterium</taxon>
    </lineage>
</organism>
<dbReference type="Pfam" id="PF06804">
    <property type="entry name" value="Lipoprotein_18"/>
    <property type="match status" value="1"/>
</dbReference>
<dbReference type="PIRSF" id="PIRSF026343">
    <property type="entry name" value="NlpB"/>
    <property type="match status" value="1"/>
</dbReference>
<comment type="subcellular location">
    <subcellularLocation>
        <location evidence="4">Cell outer membrane</location>
        <topology evidence="4">Lipid-anchor</topology>
    </subcellularLocation>
</comment>
<sequence length="344" mass="38669">MKNQYRLAITAVMVATLAGCSGGAERRRQANQDFNYLDTKPLQSWNVPAGAQLSQVDDYRIPAQSYPGALGREVDIRPPQQVLTLIPGTRVINDTQGVTLVLAKPADQIKLWRMTQNILTERNVPLLSQSADVIETDWVSWEQGDEDVVVSSRYRIEKSVVNNQPTYRIILTDWREGGTDVPVSASNKERYSILMTNLMMARYDLQERELARQRAQELVKQIPISMGKDRSGLPVIIARAPYNVFWERLPDLLTQLGFTVEGRNRSQGIVEVEFRAPDDEFWTELGTKPIQLNNRSYRLQLGDLGNRTSINVTNPDGKPVTEAALESLAPVFAAAVERDNQTDG</sequence>
<comment type="similarity">
    <text evidence="4">Belongs to the BamC family.</text>
</comment>
<evidence type="ECO:0000313" key="5">
    <source>
        <dbReference type="EMBL" id="UTV28329.1"/>
    </source>
</evidence>
<proteinExistence type="inferred from homology"/>
<dbReference type="PROSITE" id="PS51257">
    <property type="entry name" value="PROKAR_LIPOPROTEIN"/>
    <property type="match status" value="1"/>
</dbReference>
<comment type="subunit">
    <text evidence="4">Part of the Bam complex.</text>
</comment>
<evidence type="ECO:0000313" key="6">
    <source>
        <dbReference type="Proteomes" id="UP001057998"/>
    </source>
</evidence>
<reference evidence="5" key="1">
    <citation type="submission" date="2022-07" db="EMBL/GenBank/DDBJ databases">
        <title>Genome sequencing of Photobacterium atrarenae GJH2-4.</title>
        <authorList>
            <person name="Park S.-J."/>
        </authorList>
    </citation>
    <scope>NUCLEOTIDE SEQUENCE</scope>
    <source>
        <strain evidence="5">GJH2-4</strain>
    </source>
</reference>